<reference evidence="1 2" key="1">
    <citation type="submission" date="2019-10" db="EMBL/GenBank/DDBJ databases">
        <title>Description of Paenibacillus pedi sp. nov.</title>
        <authorList>
            <person name="Carlier A."/>
            <person name="Qi S."/>
        </authorList>
    </citation>
    <scope>NUCLEOTIDE SEQUENCE [LARGE SCALE GENOMIC DNA]</scope>
    <source>
        <strain evidence="1 2">LMG 31457</strain>
    </source>
</reference>
<sequence length="161" mass="19035">MDTWYFEVDEEGTAFRQIIINDDGSYIASNRKHETYHFSLADKEIDDNDPHYIRITEDEFEKVWSNYLKAFNDDWKHTKTALPIGKEIEGYIECFLPHGVIVNIFKYNAIGVADYHECSQNTPKEWLCPRHVVRAIVKDYDELNQWVVLDKPKILKILHAE</sequence>
<protein>
    <recommendedName>
        <fullName evidence="3">S1 motif domain-containing protein</fullName>
    </recommendedName>
</protein>
<evidence type="ECO:0008006" key="3">
    <source>
        <dbReference type="Google" id="ProtNLM"/>
    </source>
</evidence>
<accession>A0ABX1ZHV6</accession>
<evidence type="ECO:0000313" key="1">
    <source>
        <dbReference type="EMBL" id="NOU99455.1"/>
    </source>
</evidence>
<dbReference type="EMBL" id="WHNZ01000013">
    <property type="protein sequence ID" value="NOU99455.1"/>
    <property type="molecule type" value="Genomic_DNA"/>
</dbReference>
<dbReference type="InterPro" id="IPR012340">
    <property type="entry name" value="NA-bd_OB-fold"/>
</dbReference>
<name>A0ABX1ZHV6_9BACL</name>
<dbReference type="RefSeq" id="WP_171682341.1">
    <property type="nucleotide sequence ID" value="NZ_WHNZ01000013.1"/>
</dbReference>
<gene>
    <name evidence="1" type="ORF">GC097_05360</name>
</gene>
<proteinExistence type="predicted"/>
<keyword evidence="2" id="KW-1185">Reference proteome</keyword>
<dbReference type="SUPFAM" id="SSF50249">
    <property type="entry name" value="Nucleic acid-binding proteins"/>
    <property type="match status" value="1"/>
</dbReference>
<dbReference type="Proteomes" id="UP000618579">
    <property type="component" value="Unassembled WGS sequence"/>
</dbReference>
<comment type="caution">
    <text evidence="1">The sequence shown here is derived from an EMBL/GenBank/DDBJ whole genome shotgun (WGS) entry which is preliminary data.</text>
</comment>
<evidence type="ECO:0000313" key="2">
    <source>
        <dbReference type="Proteomes" id="UP000618579"/>
    </source>
</evidence>
<organism evidence="1 2">
    <name type="scientific">Paenibacillus planticolens</name>
    <dbReference type="NCBI Taxonomy" id="2654976"/>
    <lineage>
        <taxon>Bacteria</taxon>
        <taxon>Bacillati</taxon>
        <taxon>Bacillota</taxon>
        <taxon>Bacilli</taxon>
        <taxon>Bacillales</taxon>
        <taxon>Paenibacillaceae</taxon>
        <taxon>Paenibacillus</taxon>
    </lineage>
</organism>